<sequence>MIQHSRVQRDPMAIVSFAIVLCVALGFLVGGTALADPHDSLNMTRLGQWAGGPSQAIQIDHNLAVHAVGGYLVTYDVGDPAEPRELARVTMPDRINDMAVDGLHAYVSCFLSGLVVVDLSDPTSPAIVARYNTAGHALTVELQGELAFVGHGGGFSILDVSDPENPTAESTVWCGDVFCIAMAGRYAYVCSSGLRIYDVASPSNPVELSLTSLEGWTIAVAVEGRYAYVGSWDRGLYVIDVADPATPAQIGHYDTPTHTHAVEVRGTYAYLADGTGGFRLVDIADPTNPVPLSQYDSPGYGSRIDLNGPWACLSDGSSGVEILRSEELVPGSWVSSVIGRLPAWGGSRRAYLDGFRLYVATDATGIQILDMSDPAMPIEAGQFSDATGAKDAVVQGSFLYVAEGSDGLRTADISDPASPHQTGLWNTAGSARDVVLYGDLLVIADHDRVTVLDKAGQEWDPQFLGELTLSGECDGVAMYGDIAVLSAGAEGVHVVSLAQPDSPVLLATLPLSSQSYEVIVDGDIAYVGTELGLAIVSLAVPSSPQIVSHTDFDGSAHGLAKVGTTVYLASFFSGTRMIDVSDPSTPVETGYYATPAYSFGVVASGGTVYVCNDDLGVHVLHDDLYTSSAIGDEVPAPSRAGVLIEQVHPNPFNSELTIRLAIHRRQFVSVDVYDLQGRHIRQVAAERLDPGYKSIPWDSTNEDGGRVATGIYLVKVVGDFGESVRRVTLLK</sequence>
<dbReference type="EMBL" id="JAGQHS010000167">
    <property type="protein sequence ID" value="MCA9758392.1"/>
    <property type="molecule type" value="Genomic_DNA"/>
</dbReference>
<dbReference type="Pfam" id="PF13860">
    <property type="entry name" value="FlgD_ig"/>
    <property type="match status" value="1"/>
</dbReference>
<organism evidence="2 3">
    <name type="scientific">Eiseniibacteriota bacterium</name>
    <dbReference type="NCBI Taxonomy" id="2212470"/>
    <lineage>
        <taxon>Bacteria</taxon>
        <taxon>Candidatus Eiseniibacteriota</taxon>
    </lineage>
</organism>
<dbReference type="InterPro" id="IPR025965">
    <property type="entry name" value="FlgD/Vpr_Ig-like"/>
</dbReference>
<dbReference type="Gene3D" id="2.60.40.4070">
    <property type="match status" value="1"/>
</dbReference>
<dbReference type="NCBIfam" id="TIGR04183">
    <property type="entry name" value="Por_Secre_tail"/>
    <property type="match status" value="1"/>
</dbReference>
<dbReference type="AlphaFoldDB" id="A0A956SF57"/>
<evidence type="ECO:0000313" key="3">
    <source>
        <dbReference type="Proteomes" id="UP000739538"/>
    </source>
</evidence>
<dbReference type="PANTHER" id="PTHR47197:SF3">
    <property type="entry name" value="DIHYDRO-HEME D1 DEHYDROGENASE"/>
    <property type="match status" value="1"/>
</dbReference>
<evidence type="ECO:0000313" key="2">
    <source>
        <dbReference type="EMBL" id="MCA9758392.1"/>
    </source>
</evidence>
<dbReference type="Pfam" id="PF08309">
    <property type="entry name" value="LVIVD"/>
    <property type="match status" value="10"/>
</dbReference>
<name>A0A956SF57_UNCEI</name>
<proteinExistence type="predicted"/>
<reference evidence="2" key="2">
    <citation type="journal article" date="2021" name="Microbiome">
        <title>Successional dynamics and alternative stable states in a saline activated sludge microbial community over 9 years.</title>
        <authorList>
            <person name="Wang Y."/>
            <person name="Ye J."/>
            <person name="Ju F."/>
            <person name="Liu L."/>
            <person name="Boyd J.A."/>
            <person name="Deng Y."/>
            <person name="Parks D.H."/>
            <person name="Jiang X."/>
            <person name="Yin X."/>
            <person name="Woodcroft B.J."/>
            <person name="Tyson G.W."/>
            <person name="Hugenholtz P."/>
            <person name="Polz M.F."/>
            <person name="Zhang T."/>
        </authorList>
    </citation>
    <scope>NUCLEOTIDE SEQUENCE</scope>
    <source>
        <strain evidence="2">HKST-UBA02</strain>
    </source>
</reference>
<accession>A0A956SF57</accession>
<gene>
    <name evidence="2" type="ORF">KDA27_21530</name>
</gene>
<dbReference type="PANTHER" id="PTHR47197">
    <property type="entry name" value="PROTEIN NIRF"/>
    <property type="match status" value="1"/>
</dbReference>
<dbReference type="InterPro" id="IPR026444">
    <property type="entry name" value="Secre_tail"/>
</dbReference>
<dbReference type="Gene3D" id="2.130.10.10">
    <property type="entry name" value="YVTN repeat-like/Quinoprotein amine dehydrogenase"/>
    <property type="match status" value="1"/>
</dbReference>
<dbReference type="InterPro" id="IPR015943">
    <property type="entry name" value="WD40/YVTN_repeat-like_dom_sf"/>
</dbReference>
<feature type="domain" description="FlgD/Vpr Ig-like" evidence="1">
    <location>
        <begin position="667"/>
        <end position="718"/>
    </location>
</feature>
<dbReference type="SUPFAM" id="SSF50969">
    <property type="entry name" value="YVTN repeat-like/Quinoprotein amine dehydrogenase"/>
    <property type="match status" value="1"/>
</dbReference>
<dbReference type="SUPFAM" id="SSF63825">
    <property type="entry name" value="YWTD domain"/>
    <property type="match status" value="1"/>
</dbReference>
<comment type="caution">
    <text evidence="2">The sequence shown here is derived from an EMBL/GenBank/DDBJ whole genome shotgun (WGS) entry which is preliminary data.</text>
</comment>
<reference evidence="2" key="1">
    <citation type="submission" date="2020-04" db="EMBL/GenBank/DDBJ databases">
        <authorList>
            <person name="Zhang T."/>
        </authorList>
    </citation>
    <scope>NUCLEOTIDE SEQUENCE</scope>
    <source>
        <strain evidence="2">HKST-UBA02</strain>
    </source>
</reference>
<dbReference type="InterPro" id="IPR013211">
    <property type="entry name" value="LVIVD"/>
</dbReference>
<protein>
    <submittedName>
        <fullName evidence="2">T9SS type A sorting domain-containing protein</fullName>
    </submittedName>
</protein>
<dbReference type="Proteomes" id="UP000739538">
    <property type="component" value="Unassembled WGS sequence"/>
</dbReference>
<dbReference type="InterPro" id="IPR011044">
    <property type="entry name" value="Quino_amine_DH_bsu"/>
</dbReference>
<evidence type="ECO:0000259" key="1">
    <source>
        <dbReference type="Pfam" id="PF13860"/>
    </source>
</evidence>
<dbReference type="InterPro" id="IPR051200">
    <property type="entry name" value="Host-pathogen_enzymatic-act"/>
</dbReference>